<evidence type="ECO:0008006" key="3">
    <source>
        <dbReference type="Google" id="ProtNLM"/>
    </source>
</evidence>
<reference evidence="2" key="1">
    <citation type="journal article" date="2013" name="J. Plant Res.">
        <title>Effect of fungi and light on seed germination of three Opuntia species from semiarid lands of central Mexico.</title>
        <authorList>
            <person name="Delgado-Sanchez P."/>
            <person name="Jimenez-Bremont J.F."/>
            <person name="Guerrero-Gonzalez Mde L."/>
            <person name="Flores J."/>
        </authorList>
    </citation>
    <scope>NUCLEOTIDE SEQUENCE</scope>
    <source>
        <tissue evidence="2">Cladode</tissue>
    </source>
</reference>
<keyword evidence="1" id="KW-0732">Signal</keyword>
<dbReference type="EMBL" id="GISG01095576">
    <property type="protein sequence ID" value="MBA4635508.1"/>
    <property type="molecule type" value="Transcribed_RNA"/>
</dbReference>
<feature type="chain" id="PRO_5028094415" description="Secreted protein" evidence="1">
    <location>
        <begin position="21"/>
        <end position="106"/>
    </location>
</feature>
<protein>
    <recommendedName>
        <fullName evidence="3">Secreted protein</fullName>
    </recommendedName>
</protein>
<sequence>MLLLRHLVLLLHLHLHLHHTVHNPSPFALNYTLLFLYESPHPLFSKPPLVFPSLSLSLSPLKANSNVLLLIVILPTAVFSQHQSAPVRVRTEFAFLERGRLGYGNE</sequence>
<evidence type="ECO:0000256" key="1">
    <source>
        <dbReference type="SAM" id="SignalP"/>
    </source>
</evidence>
<dbReference type="AlphaFoldDB" id="A0A7C9DD89"/>
<name>A0A7C9DD89_OPUST</name>
<organism evidence="2">
    <name type="scientific">Opuntia streptacantha</name>
    <name type="common">Prickly pear cactus</name>
    <name type="synonym">Opuntia cardona</name>
    <dbReference type="NCBI Taxonomy" id="393608"/>
    <lineage>
        <taxon>Eukaryota</taxon>
        <taxon>Viridiplantae</taxon>
        <taxon>Streptophyta</taxon>
        <taxon>Embryophyta</taxon>
        <taxon>Tracheophyta</taxon>
        <taxon>Spermatophyta</taxon>
        <taxon>Magnoliopsida</taxon>
        <taxon>eudicotyledons</taxon>
        <taxon>Gunneridae</taxon>
        <taxon>Pentapetalae</taxon>
        <taxon>Caryophyllales</taxon>
        <taxon>Cactineae</taxon>
        <taxon>Cactaceae</taxon>
        <taxon>Opuntioideae</taxon>
        <taxon>Opuntia</taxon>
    </lineage>
</organism>
<reference evidence="2" key="2">
    <citation type="submission" date="2020-07" db="EMBL/GenBank/DDBJ databases">
        <authorList>
            <person name="Vera ALvarez R."/>
            <person name="Arias-Moreno D.M."/>
            <person name="Jimenez-Jacinto V."/>
            <person name="Jimenez-Bremont J.F."/>
            <person name="Swaminathan K."/>
            <person name="Moose S.P."/>
            <person name="Guerrero-Gonzalez M.L."/>
            <person name="Marino-Ramirez L."/>
            <person name="Landsman D."/>
            <person name="Rodriguez-Kessler M."/>
            <person name="Delgado-Sanchez P."/>
        </authorList>
    </citation>
    <scope>NUCLEOTIDE SEQUENCE</scope>
    <source>
        <tissue evidence="2">Cladode</tissue>
    </source>
</reference>
<feature type="signal peptide" evidence="1">
    <location>
        <begin position="1"/>
        <end position="20"/>
    </location>
</feature>
<proteinExistence type="predicted"/>
<evidence type="ECO:0000313" key="2">
    <source>
        <dbReference type="EMBL" id="MBA4635508.1"/>
    </source>
</evidence>
<accession>A0A7C9DD89</accession>